<dbReference type="InterPro" id="IPR036271">
    <property type="entry name" value="Tet_transcr_reg_TetR-rel_C_sf"/>
</dbReference>
<keyword evidence="1 2" id="KW-0238">DNA-binding</keyword>
<dbReference type="PANTHER" id="PTHR30055:SF200">
    <property type="entry name" value="HTH-TYPE TRANSCRIPTIONAL REPRESSOR BDCR"/>
    <property type="match status" value="1"/>
</dbReference>
<dbReference type="STRING" id="198616.SAMN05216193_10825"/>
<dbReference type="Pfam" id="PF00440">
    <property type="entry name" value="TetR_N"/>
    <property type="match status" value="1"/>
</dbReference>
<protein>
    <submittedName>
        <fullName evidence="4">Transcriptional regulator, TetR family</fullName>
    </submittedName>
</protein>
<dbReference type="PANTHER" id="PTHR30055">
    <property type="entry name" value="HTH-TYPE TRANSCRIPTIONAL REGULATOR RUTR"/>
    <property type="match status" value="1"/>
</dbReference>
<dbReference type="EMBL" id="FNIJ01000008">
    <property type="protein sequence ID" value="SDO12950.1"/>
    <property type="molecule type" value="Genomic_DNA"/>
</dbReference>
<accession>A0A1H0H1H4</accession>
<dbReference type="OrthoDB" id="63332at2"/>
<dbReference type="GO" id="GO:0000976">
    <property type="term" value="F:transcription cis-regulatory region binding"/>
    <property type="evidence" value="ECO:0007669"/>
    <property type="project" value="TreeGrafter"/>
</dbReference>
<evidence type="ECO:0000256" key="2">
    <source>
        <dbReference type="PROSITE-ProRule" id="PRU00335"/>
    </source>
</evidence>
<dbReference type="AlphaFoldDB" id="A0A1H0H1H4"/>
<name>A0A1H0H1H4_9PSED</name>
<dbReference type="RefSeq" id="WP_084309744.1">
    <property type="nucleotide sequence ID" value="NZ_FNIJ01000008.1"/>
</dbReference>
<organism evidence="4 5">
    <name type="scientific">Pseudomonas jinjuensis</name>
    <dbReference type="NCBI Taxonomy" id="198616"/>
    <lineage>
        <taxon>Bacteria</taxon>
        <taxon>Pseudomonadati</taxon>
        <taxon>Pseudomonadota</taxon>
        <taxon>Gammaproteobacteria</taxon>
        <taxon>Pseudomonadales</taxon>
        <taxon>Pseudomonadaceae</taxon>
        <taxon>Pseudomonas</taxon>
    </lineage>
</organism>
<dbReference type="InterPro" id="IPR041490">
    <property type="entry name" value="KstR2_TetR_C"/>
</dbReference>
<dbReference type="PRINTS" id="PR00455">
    <property type="entry name" value="HTHTETR"/>
</dbReference>
<reference evidence="5" key="1">
    <citation type="submission" date="2016-10" db="EMBL/GenBank/DDBJ databases">
        <authorList>
            <person name="Varghese N."/>
            <person name="Submissions S."/>
        </authorList>
    </citation>
    <scope>NUCLEOTIDE SEQUENCE [LARGE SCALE GENOMIC DNA]</scope>
    <source>
        <strain evidence="5">JCM 21621</strain>
    </source>
</reference>
<evidence type="ECO:0000259" key="3">
    <source>
        <dbReference type="PROSITE" id="PS50977"/>
    </source>
</evidence>
<dbReference type="InterPro" id="IPR001647">
    <property type="entry name" value="HTH_TetR"/>
</dbReference>
<dbReference type="Pfam" id="PF17932">
    <property type="entry name" value="TetR_C_24"/>
    <property type="match status" value="1"/>
</dbReference>
<keyword evidence="5" id="KW-1185">Reference proteome</keyword>
<evidence type="ECO:0000256" key="1">
    <source>
        <dbReference type="ARBA" id="ARBA00023125"/>
    </source>
</evidence>
<dbReference type="SUPFAM" id="SSF48498">
    <property type="entry name" value="Tetracyclin repressor-like, C-terminal domain"/>
    <property type="match status" value="1"/>
</dbReference>
<evidence type="ECO:0000313" key="5">
    <source>
        <dbReference type="Proteomes" id="UP000242957"/>
    </source>
</evidence>
<dbReference type="PROSITE" id="PS50977">
    <property type="entry name" value="HTH_TETR_2"/>
    <property type="match status" value="1"/>
</dbReference>
<dbReference type="Gene3D" id="1.10.357.10">
    <property type="entry name" value="Tetracycline Repressor, domain 2"/>
    <property type="match status" value="1"/>
</dbReference>
<dbReference type="GO" id="GO:0003700">
    <property type="term" value="F:DNA-binding transcription factor activity"/>
    <property type="evidence" value="ECO:0007669"/>
    <property type="project" value="TreeGrafter"/>
</dbReference>
<dbReference type="InterPro" id="IPR009057">
    <property type="entry name" value="Homeodomain-like_sf"/>
</dbReference>
<feature type="DNA-binding region" description="H-T-H motif" evidence="2">
    <location>
        <begin position="33"/>
        <end position="52"/>
    </location>
</feature>
<dbReference type="Proteomes" id="UP000242957">
    <property type="component" value="Unassembled WGS sequence"/>
</dbReference>
<feature type="domain" description="HTH tetR-type" evidence="3">
    <location>
        <begin position="10"/>
        <end position="70"/>
    </location>
</feature>
<gene>
    <name evidence="4" type="ORF">SAMN05216193_10825</name>
</gene>
<proteinExistence type="predicted"/>
<sequence>MPDKPPKSGALTERNIRQAAIALIARDGYESMSLRQLAAEAGVNPATLYLYYEGKKELLMTLVLDYLCELQQAWQECKPKRARPDNVLRAFVRFHVRYHLERKAEGVLGNMELRSLDADERGIVQQARRTYLRELQDILEAGNAKGLFHCDHPKLLTSILFNMLTHVVAWYRSDGAMSIDEVVEHYSELVLRMVGYTPPSSR</sequence>
<evidence type="ECO:0000313" key="4">
    <source>
        <dbReference type="EMBL" id="SDO12950.1"/>
    </source>
</evidence>
<dbReference type="InterPro" id="IPR050109">
    <property type="entry name" value="HTH-type_TetR-like_transc_reg"/>
</dbReference>
<dbReference type="SUPFAM" id="SSF46689">
    <property type="entry name" value="Homeodomain-like"/>
    <property type="match status" value="1"/>
</dbReference>